<dbReference type="InterPro" id="IPR011990">
    <property type="entry name" value="TPR-like_helical_dom_sf"/>
</dbReference>
<evidence type="ECO:0000313" key="6">
    <source>
        <dbReference type="EMBL" id="QOV90417.1"/>
    </source>
</evidence>
<dbReference type="SUPFAM" id="SSF48452">
    <property type="entry name" value="TPR-like"/>
    <property type="match status" value="1"/>
</dbReference>
<feature type="coiled-coil region" evidence="4">
    <location>
        <begin position="330"/>
        <end position="378"/>
    </location>
</feature>
<feature type="repeat" description="TPR" evidence="3">
    <location>
        <begin position="203"/>
        <end position="236"/>
    </location>
</feature>
<keyword evidence="7" id="KW-1185">Reference proteome</keyword>
<dbReference type="Pfam" id="PF13424">
    <property type="entry name" value="TPR_12"/>
    <property type="match status" value="1"/>
</dbReference>
<evidence type="ECO:0000256" key="3">
    <source>
        <dbReference type="PROSITE-ProRule" id="PRU00339"/>
    </source>
</evidence>
<dbReference type="RefSeq" id="WP_206293499.1">
    <property type="nucleotide sequence ID" value="NZ_CP063458.1"/>
</dbReference>
<keyword evidence="1" id="KW-0677">Repeat</keyword>
<dbReference type="InterPro" id="IPR006311">
    <property type="entry name" value="TAT_signal"/>
</dbReference>
<evidence type="ECO:0000256" key="4">
    <source>
        <dbReference type="SAM" id="Coils"/>
    </source>
</evidence>
<dbReference type="AlphaFoldDB" id="A0A7M2WY09"/>
<sequence length="528" mass="58742">MLDQRKRLPTLVCLSFVRRNLLRRAAVAAVAVACLAVPAWSDVIRLKDGTSYEGEIKRSADGWEVVLPGGKKLVIPTDKVKALEAKPKPGATVPDERLASLRRAAEAMPDIKQVIERYRGFIVQFAGSPAADAAKADLVIWQDRLDRKLTKVGDVWMTDAEREATAEKSYQTAEQALTLLLQGRTNQGMPLLEQSLVENPKNAAAWYMKGILLFKQDKAVEARKAFETASSLVPDHAATYNNLAVVLWRQNQHVAALLNYEKALLAAPLHRGVLDNMAEALAALPVELRDGNHVKRIVRHFNDQDSLLQQQMAVQSLYRWGSTWVSQADIAQLQALEREVRAKIDQMELEYNAISARQKRLEVDIASAQNTIRQMEANSVGLDANGRMVRYPLPPSYYEFVRDLAVLKAERDQRMAEQEQMRQQARKLQQTIPTPKYTGAQRLIEWEGTPIFGKAGALPVADAPPVANRPPEARPAPATAPATMPASPPATQPRKPIVPFEKPSIMDRRFAEPPPPTVPDRPLLDGQK</sequence>
<evidence type="ECO:0000313" key="7">
    <source>
        <dbReference type="Proteomes" id="UP000593765"/>
    </source>
</evidence>
<dbReference type="Gene3D" id="1.25.40.10">
    <property type="entry name" value="Tetratricopeptide repeat domain"/>
    <property type="match status" value="1"/>
</dbReference>
<dbReference type="SMART" id="SM00028">
    <property type="entry name" value="TPR"/>
    <property type="match status" value="3"/>
</dbReference>
<gene>
    <name evidence="6" type="ORF">IPV69_03350</name>
</gene>
<dbReference type="PANTHER" id="PTHR44943">
    <property type="entry name" value="CELLULOSE SYNTHASE OPERON PROTEIN C"/>
    <property type="match status" value="1"/>
</dbReference>
<dbReference type="InterPro" id="IPR051685">
    <property type="entry name" value="Ycf3/AcsC/BcsC/TPR_MFPF"/>
</dbReference>
<dbReference type="PANTHER" id="PTHR44943:SF4">
    <property type="entry name" value="TPR REPEAT-CONTAINING PROTEIN MJ0798"/>
    <property type="match status" value="1"/>
</dbReference>
<protein>
    <submittedName>
        <fullName evidence="6">Tetratricopeptide repeat protein</fullName>
    </submittedName>
</protein>
<reference evidence="6 7" key="1">
    <citation type="submission" date="2020-10" db="EMBL/GenBank/DDBJ databases">
        <title>Wide distribution of Phycisphaera-like planctomycetes from WD2101 soil group in peatlands and genome analysis of the first cultivated representative.</title>
        <authorList>
            <person name="Dedysh S.N."/>
            <person name="Beletsky A.V."/>
            <person name="Ivanova A."/>
            <person name="Kulichevskaya I.S."/>
            <person name="Suzina N.E."/>
            <person name="Philippov D.A."/>
            <person name="Rakitin A.L."/>
            <person name="Mardanov A.V."/>
            <person name="Ravin N.V."/>
        </authorList>
    </citation>
    <scope>NUCLEOTIDE SEQUENCE [LARGE SCALE GENOMIC DNA]</scope>
    <source>
        <strain evidence="6 7">M1803</strain>
    </source>
</reference>
<name>A0A7M2WY09_9BACT</name>
<keyword evidence="4" id="KW-0175">Coiled coil</keyword>
<dbReference type="EMBL" id="CP063458">
    <property type="protein sequence ID" value="QOV90417.1"/>
    <property type="molecule type" value="Genomic_DNA"/>
</dbReference>
<proteinExistence type="predicted"/>
<evidence type="ECO:0000256" key="5">
    <source>
        <dbReference type="SAM" id="MobiDB-lite"/>
    </source>
</evidence>
<dbReference type="Proteomes" id="UP000593765">
    <property type="component" value="Chromosome"/>
</dbReference>
<feature type="compositionally biased region" description="Low complexity" evidence="5">
    <location>
        <begin position="463"/>
        <end position="485"/>
    </location>
</feature>
<dbReference type="PROSITE" id="PS51318">
    <property type="entry name" value="TAT"/>
    <property type="match status" value="1"/>
</dbReference>
<evidence type="ECO:0000256" key="1">
    <source>
        <dbReference type="ARBA" id="ARBA00022737"/>
    </source>
</evidence>
<organism evidence="6 7">
    <name type="scientific">Humisphaera borealis</name>
    <dbReference type="NCBI Taxonomy" id="2807512"/>
    <lineage>
        <taxon>Bacteria</taxon>
        <taxon>Pseudomonadati</taxon>
        <taxon>Planctomycetota</taxon>
        <taxon>Phycisphaerae</taxon>
        <taxon>Tepidisphaerales</taxon>
        <taxon>Tepidisphaeraceae</taxon>
        <taxon>Humisphaera</taxon>
    </lineage>
</organism>
<dbReference type="PROSITE" id="PS50005">
    <property type="entry name" value="TPR"/>
    <property type="match status" value="1"/>
</dbReference>
<feature type="coiled-coil region" evidence="4">
    <location>
        <begin position="404"/>
        <end position="431"/>
    </location>
</feature>
<accession>A0A7M2WY09</accession>
<keyword evidence="2 3" id="KW-0802">TPR repeat</keyword>
<feature type="region of interest" description="Disordered" evidence="5">
    <location>
        <begin position="463"/>
        <end position="528"/>
    </location>
</feature>
<dbReference type="KEGG" id="hbs:IPV69_03350"/>
<evidence type="ECO:0000256" key="2">
    <source>
        <dbReference type="ARBA" id="ARBA00022803"/>
    </source>
</evidence>
<dbReference type="InterPro" id="IPR019734">
    <property type="entry name" value="TPR_rpt"/>
</dbReference>